<dbReference type="OrthoDB" id="6419010at2759"/>
<protein>
    <submittedName>
        <fullName evidence="6">Nuclear pore complex protein Nup133</fullName>
    </submittedName>
</protein>
<keyword evidence="3" id="KW-0813">Transport</keyword>
<evidence type="ECO:0000256" key="1">
    <source>
        <dbReference type="ARBA" id="ARBA00004123"/>
    </source>
</evidence>
<dbReference type="EMBL" id="KK117624">
    <property type="protein sequence ID" value="KFM70992.1"/>
    <property type="molecule type" value="Genomic_DNA"/>
</dbReference>
<dbReference type="AlphaFoldDB" id="A0A087U0V3"/>
<feature type="compositionally biased region" description="Polar residues" evidence="5">
    <location>
        <begin position="1"/>
        <end position="14"/>
    </location>
</feature>
<dbReference type="GO" id="GO:0017056">
    <property type="term" value="F:structural constituent of nuclear pore"/>
    <property type="evidence" value="ECO:0007669"/>
    <property type="project" value="InterPro"/>
</dbReference>
<dbReference type="PANTHER" id="PTHR13405">
    <property type="entry name" value="NUCLEAR PORE COMPLEX PROTEIN NUP133"/>
    <property type="match status" value="1"/>
</dbReference>
<proteinExistence type="inferred from homology"/>
<dbReference type="GO" id="GO:0016973">
    <property type="term" value="P:poly(A)+ mRNA export from nucleus"/>
    <property type="evidence" value="ECO:0007669"/>
    <property type="project" value="TreeGrafter"/>
</dbReference>
<keyword evidence="7" id="KW-1185">Reference proteome</keyword>
<accession>A0A087U0V3</accession>
<dbReference type="STRING" id="407821.A0A087U0V3"/>
<feature type="non-terminal residue" evidence="6">
    <location>
        <position position="186"/>
    </location>
</feature>
<dbReference type="InterPro" id="IPR015943">
    <property type="entry name" value="WD40/YVTN_repeat-like_dom_sf"/>
</dbReference>
<reference evidence="6 7" key="1">
    <citation type="submission" date="2013-11" db="EMBL/GenBank/DDBJ databases">
        <title>Genome sequencing of Stegodyphus mimosarum.</title>
        <authorList>
            <person name="Bechsgaard J."/>
        </authorList>
    </citation>
    <scope>NUCLEOTIDE SEQUENCE [LARGE SCALE GENOMIC DNA]</scope>
</reference>
<dbReference type="InterPro" id="IPR037624">
    <property type="entry name" value="Nup133-like"/>
</dbReference>
<evidence type="ECO:0000313" key="6">
    <source>
        <dbReference type="EMBL" id="KFM70992.1"/>
    </source>
</evidence>
<dbReference type="OMA" id="INHAEMS"/>
<comment type="similarity">
    <text evidence="2">Belongs to the nucleoporin Nup133 family.</text>
</comment>
<evidence type="ECO:0000313" key="7">
    <source>
        <dbReference type="Proteomes" id="UP000054359"/>
    </source>
</evidence>
<gene>
    <name evidence="6" type="ORF">X975_24135</name>
</gene>
<dbReference type="PANTHER" id="PTHR13405:SF11">
    <property type="entry name" value="NUCLEAR PORE COMPLEX PROTEIN NUP133"/>
    <property type="match status" value="1"/>
</dbReference>
<dbReference type="Gene3D" id="2.130.10.10">
    <property type="entry name" value="YVTN repeat-like/Quinoprotein amine dehydrogenase"/>
    <property type="match status" value="1"/>
</dbReference>
<organism evidence="6 7">
    <name type="scientific">Stegodyphus mimosarum</name>
    <name type="common">African social velvet spider</name>
    <dbReference type="NCBI Taxonomy" id="407821"/>
    <lineage>
        <taxon>Eukaryota</taxon>
        <taxon>Metazoa</taxon>
        <taxon>Ecdysozoa</taxon>
        <taxon>Arthropoda</taxon>
        <taxon>Chelicerata</taxon>
        <taxon>Arachnida</taxon>
        <taxon>Araneae</taxon>
        <taxon>Araneomorphae</taxon>
        <taxon>Entelegynae</taxon>
        <taxon>Eresoidea</taxon>
        <taxon>Eresidae</taxon>
        <taxon>Stegodyphus</taxon>
    </lineage>
</organism>
<comment type="subcellular location">
    <subcellularLocation>
        <location evidence="1">Nucleus</location>
    </subcellularLocation>
</comment>
<dbReference type="GO" id="GO:0031080">
    <property type="term" value="C:nuclear pore outer ring"/>
    <property type="evidence" value="ECO:0007669"/>
    <property type="project" value="TreeGrafter"/>
</dbReference>
<dbReference type="Proteomes" id="UP000054359">
    <property type="component" value="Unassembled WGS sequence"/>
</dbReference>
<dbReference type="GO" id="GO:0000972">
    <property type="term" value="P:transcription-dependent tethering of RNA polymerase II gene DNA at nuclear periphery"/>
    <property type="evidence" value="ECO:0007669"/>
    <property type="project" value="TreeGrafter"/>
</dbReference>
<evidence type="ECO:0000256" key="3">
    <source>
        <dbReference type="ARBA" id="ARBA00022448"/>
    </source>
</evidence>
<evidence type="ECO:0000256" key="2">
    <source>
        <dbReference type="ARBA" id="ARBA00005569"/>
    </source>
</evidence>
<dbReference type="GO" id="GO:0006606">
    <property type="term" value="P:protein import into nucleus"/>
    <property type="evidence" value="ECO:0007669"/>
    <property type="project" value="TreeGrafter"/>
</dbReference>
<evidence type="ECO:0000256" key="4">
    <source>
        <dbReference type="ARBA" id="ARBA00023242"/>
    </source>
</evidence>
<evidence type="ECO:0000256" key="5">
    <source>
        <dbReference type="SAM" id="MobiDB-lite"/>
    </source>
</evidence>
<feature type="region of interest" description="Disordered" evidence="5">
    <location>
        <begin position="1"/>
        <end position="26"/>
    </location>
</feature>
<name>A0A087U0V3_STEMI</name>
<keyword evidence="4" id="KW-0539">Nucleus</keyword>
<dbReference type="SUPFAM" id="SSF117289">
    <property type="entry name" value="Nucleoporin domain"/>
    <property type="match status" value="1"/>
</dbReference>
<sequence length="186" mass="20346">MYSPFSKTPLSSVKGQRGRKSSPFLSPSLRSLTTSFSKSVLGQSFNESVFGNPQNALIECYGCPLPVLVTEAITVADRITDISVKLEPFGYASLVCGRQLLIWKYKQDVGEKSVVHCKELTLPPSDLAHKAELVHLFLTEDSKLPSALAVSPEGHVRYWPNINHEGSSVDATTDLQGQECYSLTSV</sequence>